<evidence type="ECO:0000313" key="1">
    <source>
        <dbReference type="EMBL" id="GIX71806.1"/>
    </source>
</evidence>
<dbReference type="AlphaFoldDB" id="A0AAV4MHD0"/>
<protein>
    <submittedName>
        <fullName evidence="1">Uncharacterized protein</fullName>
    </submittedName>
</protein>
<proteinExistence type="predicted"/>
<name>A0AAV4MHD0_9ARAC</name>
<comment type="caution">
    <text evidence="1">The sequence shown here is derived from an EMBL/GenBank/DDBJ whole genome shotgun (WGS) entry which is preliminary data.</text>
</comment>
<sequence length="402" mass="44573">MGWGGLEGWGTKRTNYRTKMERKVLFIPPPHSISPLHTKTHPLVSCSKKNKIRNTSCLASTNKTELPDTRASVINISCALALVPALSYYFFRALRSVLLLARGEGASEFDPPPSCRDIAALKNLFHLTRTGQFEIVSAIGAKFEKWNGGGGGRDSGDKKKKLSYKNGTKNTVYSSATFYLSSLLHTKTHPPVSCSKKNKISNTSCLASTNKTELPDTRATVINISCALSLVPALSYYFFRALRSMLLLNGQFENCFSNKCQQIAINDALTKKKKRKEGRRTFTSLVPNKRTGETRKIPLPSYSPTEFEKWNGGRRWRGYKKNKLSYKNGTKSTVYSSLPPPHSISSPHTKTHPLVSCSKKNKISNASCLASTNKTELPDTRAPVINISCALALVPALSYYFF</sequence>
<gene>
    <name evidence="1" type="ORF">CDAR_411741</name>
</gene>
<organism evidence="1 2">
    <name type="scientific">Caerostris darwini</name>
    <dbReference type="NCBI Taxonomy" id="1538125"/>
    <lineage>
        <taxon>Eukaryota</taxon>
        <taxon>Metazoa</taxon>
        <taxon>Ecdysozoa</taxon>
        <taxon>Arthropoda</taxon>
        <taxon>Chelicerata</taxon>
        <taxon>Arachnida</taxon>
        <taxon>Araneae</taxon>
        <taxon>Araneomorphae</taxon>
        <taxon>Entelegynae</taxon>
        <taxon>Araneoidea</taxon>
        <taxon>Araneidae</taxon>
        <taxon>Caerostris</taxon>
    </lineage>
</organism>
<dbReference type="EMBL" id="BPLQ01000482">
    <property type="protein sequence ID" value="GIX71806.1"/>
    <property type="molecule type" value="Genomic_DNA"/>
</dbReference>
<keyword evidence="2" id="KW-1185">Reference proteome</keyword>
<evidence type="ECO:0000313" key="2">
    <source>
        <dbReference type="Proteomes" id="UP001054837"/>
    </source>
</evidence>
<accession>A0AAV4MHD0</accession>
<dbReference type="Proteomes" id="UP001054837">
    <property type="component" value="Unassembled WGS sequence"/>
</dbReference>
<reference evidence="1 2" key="1">
    <citation type="submission" date="2021-06" db="EMBL/GenBank/DDBJ databases">
        <title>Caerostris darwini draft genome.</title>
        <authorList>
            <person name="Kono N."/>
            <person name="Arakawa K."/>
        </authorList>
    </citation>
    <scope>NUCLEOTIDE SEQUENCE [LARGE SCALE GENOMIC DNA]</scope>
</reference>